<dbReference type="eggNOG" id="KOG3546">
    <property type="taxonomic scope" value="Eukaryota"/>
</dbReference>
<dbReference type="HOGENOM" id="CLU_123121_0_0_1"/>
<dbReference type="Bgee" id="ENSLACG00000010071">
    <property type="expression patterns" value="Expressed in pelvic fin and 3 other cell types or tissues"/>
</dbReference>
<dbReference type="SUPFAM" id="SSF56436">
    <property type="entry name" value="C-type lectin-like"/>
    <property type="match status" value="1"/>
</dbReference>
<evidence type="ECO:0000259" key="1">
    <source>
        <dbReference type="Pfam" id="PF06482"/>
    </source>
</evidence>
<evidence type="ECO:0000313" key="3">
    <source>
        <dbReference type="Proteomes" id="UP000008672"/>
    </source>
</evidence>
<proteinExistence type="predicted"/>
<reference evidence="3" key="1">
    <citation type="submission" date="2011-08" db="EMBL/GenBank/DDBJ databases">
        <title>The draft genome of Latimeria chalumnae.</title>
        <authorList>
            <person name="Di Palma F."/>
            <person name="Alfoldi J."/>
            <person name="Johnson J."/>
            <person name="Berlin A."/>
            <person name="Gnerre S."/>
            <person name="Jaffe D."/>
            <person name="MacCallum I."/>
            <person name="Young S."/>
            <person name="Walker B.J."/>
            <person name="Lander E."/>
            <person name="Lindblad-Toh K."/>
        </authorList>
    </citation>
    <scope>NUCLEOTIDE SEQUENCE [LARGE SCALE GENOMIC DNA]</scope>
    <source>
        <strain evidence="3">Wild caught</strain>
    </source>
</reference>
<evidence type="ECO:0000313" key="2">
    <source>
        <dbReference type="Ensembl" id="ENSLACP00000011448.1"/>
    </source>
</evidence>
<dbReference type="InterPro" id="IPR016187">
    <property type="entry name" value="CTDL_fold"/>
</dbReference>
<dbReference type="InterPro" id="IPR016186">
    <property type="entry name" value="C-type_lectin-like/link_sf"/>
</dbReference>
<dbReference type="STRING" id="7897.ENSLACP00000011448"/>
<dbReference type="Pfam" id="PF06482">
    <property type="entry name" value="Endostatin"/>
    <property type="match status" value="1"/>
</dbReference>
<dbReference type="InParanoid" id="H3AP77"/>
<reference evidence="2" key="3">
    <citation type="submission" date="2025-09" db="UniProtKB">
        <authorList>
            <consortium name="Ensembl"/>
        </authorList>
    </citation>
    <scope>IDENTIFICATION</scope>
</reference>
<dbReference type="Ensembl" id="ENSLACT00000011534.1">
    <property type="protein sequence ID" value="ENSLACP00000011448.1"/>
    <property type="gene ID" value="ENSLACG00000010071.1"/>
</dbReference>
<dbReference type="EMBL" id="AFYH01112454">
    <property type="status" value="NOT_ANNOTATED_CDS"/>
    <property type="molecule type" value="Genomic_DNA"/>
</dbReference>
<dbReference type="GeneTree" id="ENSGT00940000158212"/>
<accession>H3AP77</accession>
<dbReference type="OMA" id="IRTRNGW"/>
<dbReference type="Proteomes" id="UP000008672">
    <property type="component" value="Unassembled WGS sequence"/>
</dbReference>
<dbReference type="InterPro" id="IPR010515">
    <property type="entry name" value="Collagenase_NC10/endostatin"/>
</dbReference>
<name>H3AP77_LATCH</name>
<dbReference type="Gene3D" id="3.10.100.10">
    <property type="entry name" value="Mannose-Binding Protein A, subunit A"/>
    <property type="match status" value="1"/>
</dbReference>
<protein>
    <recommendedName>
        <fullName evidence="1">Collagenase NC10/endostatin domain-containing protein</fullName>
    </recommendedName>
</protein>
<organism evidence="2 3">
    <name type="scientific">Latimeria chalumnae</name>
    <name type="common">Coelacanth</name>
    <dbReference type="NCBI Taxonomy" id="7897"/>
    <lineage>
        <taxon>Eukaryota</taxon>
        <taxon>Metazoa</taxon>
        <taxon>Chordata</taxon>
        <taxon>Craniata</taxon>
        <taxon>Vertebrata</taxon>
        <taxon>Euteleostomi</taxon>
        <taxon>Coelacanthiformes</taxon>
        <taxon>Coelacanthidae</taxon>
        <taxon>Latimeria</taxon>
    </lineage>
</organism>
<keyword evidence="3" id="KW-1185">Reference proteome</keyword>
<feature type="domain" description="Collagenase NC10/endostatin" evidence="1">
    <location>
        <begin position="14"/>
        <end position="182"/>
    </location>
</feature>
<dbReference type="AlphaFoldDB" id="H3AP77"/>
<reference evidence="2" key="2">
    <citation type="submission" date="2025-08" db="UniProtKB">
        <authorList>
            <consortium name="Ensembl"/>
        </authorList>
    </citation>
    <scope>IDENTIFICATION</scope>
</reference>
<sequence length="188" mass="21270">ILKTISLPTVFAQLKLVALNVPLSGNMHGVRGADLQCHRQAREVGLLGTFRSFLSTAIQDLAALVKRTDRAALPIVNLKGQMLFQNWNSLFRHKGARFNSRVPLYSFNGRNVMTDPLWQKKVVWHGSTSKGSRALDNDCRTWHQADGVTGMASRLDEGKLLEQRPHNCTETLIILCIENAYLYTHMWR</sequence>